<dbReference type="PANTHER" id="PTHR48184:SF3">
    <property type="entry name" value="SCP DOMAIN-CONTAINING PROTEIN"/>
    <property type="match status" value="1"/>
</dbReference>
<dbReference type="SUPFAM" id="SSF51126">
    <property type="entry name" value="Pectin lyase-like"/>
    <property type="match status" value="1"/>
</dbReference>
<proteinExistence type="predicted"/>
<feature type="compositionally biased region" description="Pro residues" evidence="1">
    <location>
        <begin position="295"/>
        <end position="337"/>
    </location>
</feature>
<evidence type="ECO:0000256" key="1">
    <source>
        <dbReference type="SAM" id="MobiDB-lite"/>
    </source>
</evidence>
<feature type="region of interest" description="Disordered" evidence="1">
    <location>
        <begin position="277"/>
        <end position="359"/>
    </location>
</feature>
<dbReference type="InterPro" id="IPR006626">
    <property type="entry name" value="PbH1"/>
</dbReference>
<dbReference type="InterPro" id="IPR011050">
    <property type="entry name" value="Pectin_lyase_fold/virulence"/>
</dbReference>
<protein>
    <submittedName>
        <fullName evidence="4">DUF4082 domain-containing protein</fullName>
    </submittedName>
</protein>
<keyword evidence="2" id="KW-0812">Transmembrane</keyword>
<dbReference type="InterPro" id="IPR025141">
    <property type="entry name" value="DUF4082"/>
</dbReference>
<dbReference type="SMART" id="SM00710">
    <property type="entry name" value="PbH1"/>
    <property type="match status" value="4"/>
</dbReference>
<gene>
    <name evidence="4" type="ORF">EXE59_06725</name>
</gene>
<evidence type="ECO:0000256" key="2">
    <source>
        <dbReference type="SAM" id="Phobius"/>
    </source>
</evidence>
<reference evidence="4 5" key="1">
    <citation type="submission" date="2019-04" db="EMBL/GenBank/DDBJ databases">
        <title>Three New Species of Nocardioides, Nocardioides euryhalodurans sp. nov., Nocardioides seonyuensis sp. nov. and Nocardioides eburneoflavus sp. nov. Isolated from Soil.</title>
        <authorList>
            <person name="Roh S.G."/>
            <person name="Lee C."/>
            <person name="Kim M.-K."/>
            <person name="Kim S.B."/>
        </authorList>
    </citation>
    <scope>NUCLEOTIDE SEQUENCE [LARGE SCALE GENOMIC DNA]</scope>
    <source>
        <strain evidence="4 5">MMS17-SY213</strain>
    </source>
</reference>
<evidence type="ECO:0000313" key="4">
    <source>
        <dbReference type="EMBL" id="TGN63676.1"/>
    </source>
</evidence>
<feature type="compositionally biased region" description="Low complexity" evidence="1">
    <location>
        <begin position="277"/>
        <end position="294"/>
    </location>
</feature>
<dbReference type="Proteomes" id="UP000297496">
    <property type="component" value="Unassembled WGS sequence"/>
</dbReference>
<dbReference type="PANTHER" id="PTHR48184">
    <property type="entry name" value="RICIN B-TYPE LECTIN DOMAIN-CONTAINING PROTEIN"/>
    <property type="match status" value="1"/>
</dbReference>
<keyword evidence="5" id="KW-1185">Reference proteome</keyword>
<dbReference type="OrthoDB" id="505641at2"/>
<keyword evidence="2" id="KW-1133">Transmembrane helix</keyword>
<name>A0A4Z1C8Z4_9ACTN</name>
<sequence>MLGSCGTCLDPRALRAASALRPRGVTARTSAPSLGTCPGDDAVRPPRGASDASRGGSRGTSPLGIRQHIGESPAMKSHLTGARSARPATVFSLLAAITAAVIALLPHVLATAAPATERTAASSYGIWSDSTVPAVPSSDETRSVTLGLVFSSATTGRLRAVQYYAAGANRVATTGDVWNGAGRRIASVRFPATATDGWKTASLSSSVRIRAGEKYTVSYRAPRGRNALETGVFDDGGTLSAKELTAHRGTFGYGTGRPTETTRGAHYFIDVLFAPSSTTSVPAPSPSPTTTSSPTPTPTPTPTSTPTPTPTPTTSPTPTPTTSPTPTPTPTPTPAPDPESGGVPTPADFPTPTSVGPATAPTVAYSGDCHFSAAESNLVVENRVVDCASTGVTFDRTATGIVFRNSIIKGQMLTVGNTPGDPAADQTRAPVFTVEDSRIIQSSTAFAQDRAACCAHFVIRRSLIQGTHSGLAAHNNVTLEGNYITTDGTDSHSSGVRILKNTVLRGNTIQCKPVTAGSDGGCSAHAVFYRERLDGTAAAAFNLTIEGNYFKRGTTAGGAAGGPWFATRFIDCRSYDDCVNIRFTGNLFDRGQGTDGGEFPAYGGNVWSDNWWTDGVSATSGQSR</sequence>
<feature type="transmembrane region" description="Helical" evidence="2">
    <location>
        <begin position="88"/>
        <end position="109"/>
    </location>
</feature>
<dbReference type="AlphaFoldDB" id="A0A4Z1C8Z4"/>
<evidence type="ECO:0000259" key="3">
    <source>
        <dbReference type="Pfam" id="PF13313"/>
    </source>
</evidence>
<feature type="domain" description="DUF4082" evidence="3">
    <location>
        <begin position="131"/>
        <end position="269"/>
    </location>
</feature>
<accession>A0A4Z1C8Z4</accession>
<feature type="compositionally biased region" description="Low complexity" evidence="1">
    <location>
        <begin position="47"/>
        <end position="61"/>
    </location>
</feature>
<evidence type="ECO:0000313" key="5">
    <source>
        <dbReference type="Proteomes" id="UP000297496"/>
    </source>
</evidence>
<comment type="caution">
    <text evidence="4">The sequence shown here is derived from an EMBL/GenBank/DDBJ whole genome shotgun (WGS) entry which is preliminary data.</text>
</comment>
<feature type="region of interest" description="Disordered" evidence="1">
    <location>
        <begin position="21"/>
        <end position="81"/>
    </location>
</feature>
<dbReference type="Pfam" id="PF13313">
    <property type="entry name" value="DUF4082"/>
    <property type="match status" value="1"/>
</dbReference>
<dbReference type="EMBL" id="SRRO01000001">
    <property type="protein sequence ID" value="TGN63676.1"/>
    <property type="molecule type" value="Genomic_DNA"/>
</dbReference>
<organism evidence="4 5">
    <name type="scientific">Nocardioides eburneiflavus</name>
    <dbReference type="NCBI Taxonomy" id="2518372"/>
    <lineage>
        <taxon>Bacteria</taxon>
        <taxon>Bacillati</taxon>
        <taxon>Actinomycetota</taxon>
        <taxon>Actinomycetes</taxon>
        <taxon>Propionibacteriales</taxon>
        <taxon>Nocardioidaceae</taxon>
        <taxon>Nocardioides</taxon>
    </lineage>
</organism>
<keyword evidence="2" id="KW-0472">Membrane</keyword>